<proteinExistence type="predicted"/>
<dbReference type="SUPFAM" id="SSF56176">
    <property type="entry name" value="FAD-binding/transporter-associated domain-like"/>
    <property type="match status" value="1"/>
</dbReference>
<dbReference type="GO" id="GO:0050660">
    <property type="term" value="F:flavin adenine dinucleotide binding"/>
    <property type="evidence" value="ECO:0007669"/>
    <property type="project" value="InterPro"/>
</dbReference>
<gene>
    <name evidence="1" type="ORF">CPELLU_LOCUS14783</name>
</gene>
<dbReference type="EMBL" id="CAJVQA010018138">
    <property type="protein sequence ID" value="CAG8752325.1"/>
    <property type="molecule type" value="Genomic_DNA"/>
</dbReference>
<dbReference type="InterPro" id="IPR036318">
    <property type="entry name" value="FAD-bd_PCMH-like_sf"/>
</dbReference>
<sequence length="163" mass="18296">MPLVKDAFTKVINNIEHFSEIIGMKIKNNNKKIRCAAAGHTWSSLSIQYNKKLKTWTVTTEAGVYLKDIDDKLRKHNPPITYDSSLVLNTVTTSGIISTDVSEKVISFQIVTSDGELHEFSDEIDPVEMSAARISLGKICEHVPGIIPHMRNIIGNRLDEFEK</sequence>
<dbReference type="Proteomes" id="UP000789759">
    <property type="component" value="Unassembled WGS sequence"/>
</dbReference>
<comment type="caution">
    <text evidence="1">The sequence shown here is derived from an EMBL/GenBank/DDBJ whole genome shotgun (WGS) entry which is preliminary data.</text>
</comment>
<protein>
    <submittedName>
        <fullName evidence="1">12251_t:CDS:1</fullName>
    </submittedName>
</protein>
<dbReference type="OrthoDB" id="610608at2759"/>
<name>A0A9N9IUP0_9GLOM</name>
<keyword evidence="2" id="KW-1185">Reference proteome</keyword>
<feature type="non-terminal residue" evidence="1">
    <location>
        <position position="1"/>
    </location>
</feature>
<accession>A0A9N9IUP0</accession>
<evidence type="ECO:0000313" key="1">
    <source>
        <dbReference type="EMBL" id="CAG8752325.1"/>
    </source>
</evidence>
<dbReference type="InterPro" id="IPR016169">
    <property type="entry name" value="FAD-bd_PCMH_sub2"/>
</dbReference>
<dbReference type="Gene3D" id="3.30.465.10">
    <property type="match status" value="1"/>
</dbReference>
<reference evidence="1" key="1">
    <citation type="submission" date="2021-06" db="EMBL/GenBank/DDBJ databases">
        <authorList>
            <person name="Kallberg Y."/>
            <person name="Tangrot J."/>
            <person name="Rosling A."/>
        </authorList>
    </citation>
    <scope>NUCLEOTIDE SEQUENCE</scope>
    <source>
        <strain evidence="1">FL966</strain>
    </source>
</reference>
<dbReference type="AlphaFoldDB" id="A0A9N9IUP0"/>
<organism evidence="1 2">
    <name type="scientific">Cetraspora pellucida</name>
    <dbReference type="NCBI Taxonomy" id="1433469"/>
    <lineage>
        <taxon>Eukaryota</taxon>
        <taxon>Fungi</taxon>
        <taxon>Fungi incertae sedis</taxon>
        <taxon>Mucoromycota</taxon>
        <taxon>Glomeromycotina</taxon>
        <taxon>Glomeromycetes</taxon>
        <taxon>Diversisporales</taxon>
        <taxon>Gigasporaceae</taxon>
        <taxon>Cetraspora</taxon>
    </lineage>
</organism>
<evidence type="ECO:0000313" key="2">
    <source>
        <dbReference type="Proteomes" id="UP000789759"/>
    </source>
</evidence>